<evidence type="ECO:0000259" key="1">
    <source>
        <dbReference type="Pfam" id="PF21787"/>
    </source>
</evidence>
<proteinExistence type="predicted"/>
<dbReference type="AlphaFoldDB" id="A0ABD1FAN3"/>
<gene>
    <name evidence="2" type="ORF">ABEB36_000071</name>
</gene>
<sequence>MALKSHNDMEQKVITLMVDEMSIRQLVEYQNGEYHGYVDLGSEVKSDGDARPLAKQALMFMAVCLNAHWKVPLGYFLIDTLNGRQRADLLITCLDLVHETGVKKNLCQKIFHQLMLNCLDFFNDQEMTNHIKQQDLIDNHKYQLIKLVAYNYINLRLRHEARKINQSSQTNVRQKYNRLVLFAHQ</sequence>
<reference evidence="2 3" key="1">
    <citation type="submission" date="2024-05" db="EMBL/GenBank/DDBJ databases">
        <title>Genetic variation in Jamaican populations of the coffee berry borer (Hypothenemus hampei).</title>
        <authorList>
            <person name="Errbii M."/>
            <person name="Myrie A."/>
        </authorList>
    </citation>
    <scope>NUCLEOTIDE SEQUENCE [LARGE SCALE GENOMIC DNA]</scope>
    <source>
        <strain evidence="2">JA-Hopewell-2020-01-JO</strain>
        <tissue evidence="2">Whole body</tissue>
    </source>
</reference>
<dbReference type="Proteomes" id="UP001566132">
    <property type="component" value="Unassembled WGS sequence"/>
</dbReference>
<feature type="domain" description="Transposable element P transposase-like RNase H" evidence="1">
    <location>
        <begin position="7"/>
        <end position="103"/>
    </location>
</feature>
<accession>A0ABD1FAN3</accession>
<protein>
    <recommendedName>
        <fullName evidence="1">Transposable element P transposase-like RNase H domain-containing protein</fullName>
    </recommendedName>
</protein>
<comment type="caution">
    <text evidence="2">The sequence shown here is derived from an EMBL/GenBank/DDBJ whole genome shotgun (WGS) entry which is preliminary data.</text>
</comment>
<dbReference type="InterPro" id="IPR048365">
    <property type="entry name" value="TNP-like_RNaseH_N"/>
</dbReference>
<dbReference type="EMBL" id="JBDJPC010000001">
    <property type="protein sequence ID" value="KAL1516152.1"/>
    <property type="molecule type" value="Genomic_DNA"/>
</dbReference>
<dbReference type="Pfam" id="PF21787">
    <property type="entry name" value="TNP-like_RNaseH_N"/>
    <property type="match status" value="1"/>
</dbReference>
<evidence type="ECO:0000313" key="3">
    <source>
        <dbReference type="Proteomes" id="UP001566132"/>
    </source>
</evidence>
<organism evidence="2 3">
    <name type="scientific">Hypothenemus hampei</name>
    <name type="common">Coffee berry borer</name>
    <dbReference type="NCBI Taxonomy" id="57062"/>
    <lineage>
        <taxon>Eukaryota</taxon>
        <taxon>Metazoa</taxon>
        <taxon>Ecdysozoa</taxon>
        <taxon>Arthropoda</taxon>
        <taxon>Hexapoda</taxon>
        <taxon>Insecta</taxon>
        <taxon>Pterygota</taxon>
        <taxon>Neoptera</taxon>
        <taxon>Endopterygota</taxon>
        <taxon>Coleoptera</taxon>
        <taxon>Polyphaga</taxon>
        <taxon>Cucujiformia</taxon>
        <taxon>Curculionidae</taxon>
        <taxon>Scolytinae</taxon>
        <taxon>Hypothenemus</taxon>
    </lineage>
</organism>
<name>A0ABD1FAN3_HYPHA</name>
<evidence type="ECO:0000313" key="2">
    <source>
        <dbReference type="EMBL" id="KAL1516152.1"/>
    </source>
</evidence>
<keyword evidence="3" id="KW-1185">Reference proteome</keyword>